<dbReference type="Gene3D" id="2.160.20.10">
    <property type="entry name" value="Single-stranded right-handed beta-helix, Pectin lyase-like"/>
    <property type="match status" value="1"/>
</dbReference>
<evidence type="ECO:0000256" key="3">
    <source>
        <dbReference type="ARBA" id="ARBA00022844"/>
    </source>
</evidence>
<evidence type="ECO:0000259" key="4">
    <source>
        <dbReference type="PROSITE" id="PS51688"/>
    </source>
</evidence>
<name>A0A7L8ZGB4_9CAUD</name>
<dbReference type="PROSITE" id="PS51688">
    <property type="entry name" value="ICA"/>
    <property type="match status" value="1"/>
</dbReference>
<sequence length="749" mass="78323">MSTTITNLPETSKVNGSDYLVLDQPDKTVKSTVSNFLTDTGVVLATQLKDVSGATKYPELQIARWRDEGDIRGWGTETNGDVTEAIIKAVAATSGTIIVPPGNYTATPTLEQVPSVLKLLSQAEFRGSLDINLPAGTVNLSEKTVIRSQNVHNLSISGVKYSTSLTGLVSVSGSPKAYLVTISLADASNVSVGDVVMIRHDISGTGGYHIHCGGWVVDAVSGNNVTVKNTCHLSAFPTSTITSGSVVILKSILKYTGCDGIVAAGSGCIKTINGVAIVGDYDLATGSGTIGAHGFSLTTPDITVASPDPSNEVFDASGCIAIGPDLAIVGFGEQGFVASERSGVVSNFISSCSNRKRGVYSEGAHIRGKFMLCSGNGEDGIISDIGGAIQANGSVCSGNGLNGFWSFNHSLLSAPGGISCGNFTNGAEARGPGALNLQNGKSYLNRLIGATASNGGTVIFTGSTSTQNGTDGLVAVYDGLISAANASSVGNGRYGVAVTHAKIVLTGSGSVSGNSTVDFIDRGEGTIIKPDGTMLPRKAAPQSILSIRNANLSGADVTASSIGDITVSQRNTSSGALTPLYVFKSDGTQLPVNDATQNLGRASNRYNVGFFAGGTQSTSDATLKDPIREFNQAELNAAMRISKMFGFWTWLDDDNKRLHAGTTVQAVLAVLEEEGLDWRSYGFICFDEWDDEYTPVTIEVDGEVVETGEMKLVREAGSVWQLRDQEFDRFVMRGLSERLSIIESKLDLL</sequence>
<evidence type="ECO:0000256" key="2">
    <source>
        <dbReference type="ARBA" id="ARBA00022732"/>
    </source>
</evidence>
<dbReference type="CDD" id="cd10144">
    <property type="entry name" value="Peptidase_S74_CIMCD"/>
    <property type="match status" value="1"/>
</dbReference>
<proteinExistence type="predicted"/>
<dbReference type="InterPro" id="IPR012334">
    <property type="entry name" value="Pectin_lyas_fold"/>
</dbReference>
<dbReference type="EMBL" id="MT932211">
    <property type="protein sequence ID" value="QOI68078.1"/>
    <property type="molecule type" value="Genomic_DNA"/>
</dbReference>
<dbReference type="SUPFAM" id="SSF51126">
    <property type="entry name" value="Pectin lyase-like"/>
    <property type="match status" value="1"/>
</dbReference>
<dbReference type="GO" id="GO:0098015">
    <property type="term" value="C:virus tail"/>
    <property type="evidence" value="ECO:0007669"/>
    <property type="project" value="UniProtKB-KW"/>
</dbReference>
<protein>
    <submittedName>
        <fullName evidence="5">Tail fiber protein</fullName>
    </submittedName>
</protein>
<evidence type="ECO:0000313" key="6">
    <source>
        <dbReference type="Proteomes" id="UP000593822"/>
    </source>
</evidence>
<dbReference type="GO" id="GO:0051701">
    <property type="term" value="P:biological process involved in interaction with host"/>
    <property type="evidence" value="ECO:0007669"/>
    <property type="project" value="UniProtKB-ARBA"/>
</dbReference>
<dbReference type="InterPro" id="IPR030392">
    <property type="entry name" value="S74_ICA"/>
</dbReference>
<reference evidence="5 6" key="1">
    <citation type="submission" date="2020-08" db="EMBL/GenBank/DDBJ databases">
        <title>Complete genome sequence of Escherichia coli phage VEcB.</title>
        <authorList>
            <person name="Denisenko E."/>
            <person name="Kislichkina A."/>
            <person name="Verevkin V."/>
            <person name="Krasilnikova V."/>
            <person name="Volozhantsev N."/>
        </authorList>
    </citation>
    <scope>NUCLEOTIDE SEQUENCE [LARGE SCALE GENOMIC DNA]</scope>
</reference>
<dbReference type="Proteomes" id="UP000593822">
    <property type="component" value="Segment"/>
</dbReference>
<evidence type="ECO:0000256" key="1">
    <source>
        <dbReference type="ARBA" id="ARBA00004328"/>
    </source>
</evidence>
<feature type="domain" description="Peptidase S74" evidence="4">
    <location>
        <begin position="619"/>
        <end position="749"/>
    </location>
</feature>
<keyword evidence="2" id="KW-1227">Viral tail protein</keyword>
<organism evidence="5 6">
    <name type="scientific">Escherichia phage VEcB</name>
    <dbReference type="NCBI Taxonomy" id="2776821"/>
    <lineage>
        <taxon>Viruses</taxon>
        <taxon>Duplodnaviria</taxon>
        <taxon>Heunggongvirae</taxon>
        <taxon>Uroviricota</taxon>
        <taxon>Caudoviricetes</taxon>
        <taxon>Stephanstirmvirinae</taxon>
        <taxon>Justusliebigvirus</taxon>
        <taxon>Justusliebigvirus VEcB</taxon>
    </lineage>
</organism>
<dbReference type="GO" id="GO:0019058">
    <property type="term" value="P:viral life cycle"/>
    <property type="evidence" value="ECO:0007669"/>
    <property type="project" value="UniProtKB-ARBA"/>
</dbReference>
<accession>A0A7L8ZGB4</accession>
<dbReference type="Gene3D" id="1.10.10.10">
    <property type="entry name" value="Winged helix-like DNA-binding domain superfamily/Winged helix DNA-binding domain"/>
    <property type="match status" value="1"/>
</dbReference>
<dbReference type="InterPro" id="IPR036388">
    <property type="entry name" value="WH-like_DNA-bd_sf"/>
</dbReference>
<comment type="subcellular location">
    <subcellularLocation>
        <location evidence="1">Virion</location>
    </subcellularLocation>
</comment>
<evidence type="ECO:0000313" key="5">
    <source>
        <dbReference type="EMBL" id="QOI68078.1"/>
    </source>
</evidence>
<keyword evidence="3" id="KW-0946">Virion</keyword>
<keyword evidence="6" id="KW-1185">Reference proteome</keyword>
<gene>
    <name evidence="5" type="ORF">vecB_140</name>
</gene>
<dbReference type="Pfam" id="PF13884">
    <property type="entry name" value="Peptidase_S74"/>
    <property type="match status" value="1"/>
</dbReference>
<dbReference type="InterPro" id="IPR011050">
    <property type="entry name" value="Pectin_lyase_fold/virulence"/>
</dbReference>